<dbReference type="InterPro" id="IPR012334">
    <property type="entry name" value="Pectin_lyas_fold"/>
</dbReference>
<evidence type="ECO:0000259" key="5">
    <source>
        <dbReference type="PROSITE" id="PS51484"/>
    </source>
</evidence>
<organism evidence="6">
    <name type="scientific">Tetraodon nigroviridis</name>
    <name type="common">Spotted green pufferfish</name>
    <name type="synonym">Chelonodon nigroviridis</name>
    <dbReference type="NCBI Taxonomy" id="99883"/>
    <lineage>
        <taxon>Eukaryota</taxon>
        <taxon>Metazoa</taxon>
        <taxon>Chordata</taxon>
        <taxon>Craniata</taxon>
        <taxon>Vertebrata</taxon>
        <taxon>Euteleostomi</taxon>
        <taxon>Actinopterygii</taxon>
        <taxon>Neopterygii</taxon>
        <taxon>Teleostei</taxon>
        <taxon>Neoteleostei</taxon>
        <taxon>Acanthomorphata</taxon>
        <taxon>Eupercaria</taxon>
        <taxon>Tetraodontiformes</taxon>
        <taxon>Tetradontoidea</taxon>
        <taxon>Tetraodontidae</taxon>
        <taxon>Tetraodon</taxon>
    </lineage>
</organism>
<evidence type="ECO:0000256" key="1">
    <source>
        <dbReference type="ARBA" id="ARBA00004236"/>
    </source>
</evidence>
<proteinExistence type="predicted"/>
<name>Q4SZD2_TETNG</name>
<reference evidence="6" key="2">
    <citation type="submission" date="2004-02" db="EMBL/GenBank/DDBJ databases">
        <authorList>
            <consortium name="Genoscope"/>
            <consortium name="Whitehead Institute Centre for Genome Research"/>
        </authorList>
    </citation>
    <scope>NUCLEOTIDE SEQUENCE</scope>
</reference>
<evidence type="ECO:0000256" key="4">
    <source>
        <dbReference type="ARBA" id="ARBA00023180"/>
    </source>
</evidence>
<dbReference type="SUPFAM" id="SSF51126">
    <property type="entry name" value="Pectin lyase-like"/>
    <property type="match status" value="1"/>
</dbReference>
<dbReference type="PANTHER" id="PTHR46769">
    <property type="entry name" value="POLYCYSTIC KIDNEY AND HEPATIC DISEASE 1 (AUTOSOMAL RECESSIVE)-LIKE 1"/>
    <property type="match status" value="1"/>
</dbReference>
<sequence>GAWVVLDSSTPPLNKLTIVGVLEIVEMTNSSSNRQTRAAPEINPLLINAVYISIQGGRLFAGRDNEPFRGQLHIKLRGNHKTPDWPLPNGPNQGSKVLGVFGTLELYGQPHSVYHTKLAATAAAGSNTLTLAKTVDWKIGDEVAISTTSYNASETEKRWITAVSADSRVLTLNQPLNYTHIGETHSVSGTSFSYTLAADVALLTRNIRIIGEEYPEMMKESFGARLLVGTYSSAGINYKGTAQIRNVEFFHSGQEGWTDSTDPRFSATFLNLGKVSAGDTYIQGCAFHDGFSPALGVSGTEGLNIDDNIIHHTVGEGIRIWGNNITLRRNLVMMTLWPGSYQDREEPFNFDWNAAIEVSQGTNVVLQHNIVAGYERVAYRIDGEPCPGFLNENEKWVDNEAHGGLFGVYMNKDGLPGCSQIRGFFIWKSFDHGIYFQTIMRIVVSNVTLVDNGLGIMPFIYAPPSLSHAFADKPVHIQNALIVGSSPNFNCFDTLSNSDFNILNSESHRAPRPLNDTVFVGFRNVCSSETNIMFMTNPINEDLQHPIHTSGITMVDSTEEAEIFIHRPDVRSGLKKKKKISRKNIYVKNDYEDLFFFKCL</sequence>
<dbReference type="SMART" id="SM01225">
    <property type="entry name" value="G8"/>
    <property type="match status" value="1"/>
</dbReference>
<protein>
    <submittedName>
        <fullName evidence="6">(spotted green pufferfish) hypothetical protein</fullName>
    </submittedName>
</protein>
<feature type="non-terminal residue" evidence="6">
    <location>
        <position position="600"/>
    </location>
</feature>
<dbReference type="GO" id="GO:0005886">
    <property type="term" value="C:plasma membrane"/>
    <property type="evidence" value="ECO:0007669"/>
    <property type="project" value="UniProtKB-SubCell"/>
</dbReference>
<gene>
    <name evidence="6" type="ORF">GSTENG00009904001</name>
</gene>
<dbReference type="InterPro" id="IPR055401">
    <property type="entry name" value="CEMIP_beta-hel_dom"/>
</dbReference>
<dbReference type="OrthoDB" id="120976at2759"/>
<comment type="caution">
    <text evidence="6">The sequence shown here is derived from an EMBL/GenBank/DDBJ whole genome shotgun (WGS) entry which is preliminary data.</text>
</comment>
<dbReference type="FunFam" id="2.160.20.10:FF:000031">
    <property type="entry name" value="PKHD1 like 1"/>
    <property type="match status" value="1"/>
</dbReference>
<dbReference type="InterPro" id="IPR011050">
    <property type="entry name" value="Pectin_lyase_fold/virulence"/>
</dbReference>
<keyword evidence="2" id="KW-1003">Cell membrane</keyword>
<keyword evidence="2" id="KW-0472">Membrane</keyword>
<keyword evidence="4" id="KW-0325">Glycoprotein</keyword>
<keyword evidence="3" id="KW-0732">Signal</keyword>
<dbReference type="InterPro" id="IPR019316">
    <property type="entry name" value="G8_domain"/>
</dbReference>
<dbReference type="Pfam" id="PF10162">
    <property type="entry name" value="G8"/>
    <property type="match status" value="1"/>
</dbReference>
<dbReference type="Pfam" id="PF24606">
    <property type="entry name" value="CEMIP_beta-hel"/>
    <property type="match status" value="1"/>
</dbReference>
<evidence type="ECO:0000313" key="6">
    <source>
        <dbReference type="EMBL" id="CAF94000.1"/>
    </source>
</evidence>
<evidence type="ECO:0000256" key="3">
    <source>
        <dbReference type="ARBA" id="ARBA00022729"/>
    </source>
</evidence>
<dbReference type="Gene3D" id="2.160.20.10">
    <property type="entry name" value="Single-stranded right-handed beta-helix, Pectin lyase-like"/>
    <property type="match status" value="1"/>
</dbReference>
<dbReference type="PANTHER" id="PTHR46769:SF2">
    <property type="entry name" value="FIBROCYSTIN-L ISOFORM 2 PRECURSOR-RELATED"/>
    <property type="match status" value="1"/>
</dbReference>
<comment type="subcellular location">
    <subcellularLocation>
        <location evidence="1">Cell membrane</location>
    </subcellularLocation>
</comment>
<feature type="domain" description="G8" evidence="5">
    <location>
        <begin position="1"/>
        <end position="120"/>
    </location>
</feature>
<evidence type="ECO:0000256" key="2">
    <source>
        <dbReference type="ARBA" id="ARBA00022475"/>
    </source>
</evidence>
<dbReference type="EMBL" id="CAAE01011717">
    <property type="protein sequence ID" value="CAF94000.1"/>
    <property type="molecule type" value="Genomic_DNA"/>
</dbReference>
<dbReference type="AlphaFoldDB" id="Q4SZD2"/>
<reference evidence="6" key="1">
    <citation type="journal article" date="2004" name="Nature">
        <title>Genome duplication in the teleost fish Tetraodon nigroviridis reveals the early vertebrate proto-karyotype.</title>
        <authorList>
            <person name="Jaillon O."/>
            <person name="Aury J.-M."/>
            <person name="Brunet F."/>
            <person name="Petit J.-L."/>
            <person name="Stange-Thomann N."/>
            <person name="Mauceli E."/>
            <person name="Bouneau L."/>
            <person name="Fischer C."/>
            <person name="Ozouf-Costaz C."/>
            <person name="Bernot A."/>
            <person name="Nicaud S."/>
            <person name="Jaffe D."/>
            <person name="Fisher S."/>
            <person name="Lutfalla G."/>
            <person name="Dossat C."/>
            <person name="Segurens B."/>
            <person name="Dasilva C."/>
            <person name="Salanoubat M."/>
            <person name="Levy M."/>
            <person name="Boudet N."/>
            <person name="Castellano S."/>
            <person name="Anthouard V."/>
            <person name="Jubin C."/>
            <person name="Castelli V."/>
            <person name="Katinka M."/>
            <person name="Vacherie B."/>
            <person name="Biemont C."/>
            <person name="Skalli Z."/>
            <person name="Cattolico L."/>
            <person name="Poulain J."/>
            <person name="De Berardinis V."/>
            <person name="Cruaud C."/>
            <person name="Duprat S."/>
            <person name="Brottier P."/>
            <person name="Coutanceau J.-P."/>
            <person name="Gouzy J."/>
            <person name="Parra G."/>
            <person name="Lardier G."/>
            <person name="Chapple C."/>
            <person name="McKernan K.J."/>
            <person name="McEwan P."/>
            <person name="Bosak S."/>
            <person name="Kellis M."/>
            <person name="Volff J.-N."/>
            <person name="Guigo R."/>
            <person name="Zody M.C."/>
            <person name="Mesirov J."/>
            <person name="Lindblad-Toh K."/>
            <person name="Birren B."/>
            <person name="Nusbaum C."/>
            <person name="Kahn D."/>
            <person name="Robinson-Rechavi M."/>
            <person name="Laudet V."/>
            <person name="Schachter V."/>
            <person name="Quetier F."/>
            <person name="Saurin W."/>
            <person name="Scarpelli C."/>
            <person name="Wincker P."/>
            <person name="Lander E.S."/>
            <person name="Weissenbach J."/>
            <person name="Roest Crollius H."/>
        </authorList>
    </citation>
    <scope>NUCLEOTIDE SEQUENCE [LARGE SCALE GENOMIC DNA]</scope>
</reference>
<dbReference type="InterPro" id="IPR052387">
    <property type="entry name" value="Fibrocystin"/>
</dbReference>
<dbReference type="KEGG" id="tng:GSTEN00009904G001"/>
<dbReference type="PROSITE" id="PS51484">
    <property type="entry name" value="G8"/>
    <property type="match status" value="1"/>
</dbReference>
<accession>Q4SZD2</accession>